<name>A0A6P7GRD7_DIAVI</name>
<dbReference type="Gene3D" id="3.30.420.10">
    <property type="entry name" value="Ribonuclease H-like superfamily/Ribonuclease H"/>
    <property type="match status" value="1"/>
</dbReference>
<organism evidence="1">
    <name type="scientific">Diabrotica virgifera virgifera</name>
    <name type="common">western corn rootworm</name>
    <dbReference type="NCBI Taxonomy" id="50390"/>
    <lineage>
        <taxon>Eukaryota</taxon>
        <taxon>Metazoa</taxon>
        <taxon>Ecdysozoa</taxon>
        <taxon>Arthropoda</taxon>
        <taxon>Hexapoda</taxon>
        <taxon>Insecta</taxon>
        <taxon>Pterygota</taxon>
        <taxon>Neoptera</taxon>
        <taxon>Endopterygota</taxon>
        <taxon>Coleoptera</taxon>
        <taxon>Polyphaga</taxon>
        <taxon>Cucujiformia</taxon>
        <taxon>Chrysomeloidea</taxon>
        <taxon>Chrysomelidae</taxon>
        <taxon>Galerucinae</taxon>
        <taxon>Diabroticina</taxon>
        <taxon>Diabroticites</taxon>
        <taxon>Diabrotica</taxon>
    </lineage>
</organism>
<protein>
    <submittedName>
        <fullName evidence="1">Uncharacterized protein LOC114341227</fullName>
    </submittedName>
</protein>
<dbReference type="RefSeq" id="XP_028147823.1">
    <property type="nucleotide sequence ID" value="XM_028292022.1"/>
</dbReference>
<dbReference type="GO" id="GO:0003676">
    <property type="term" value="F:nucleic acid binding"/>
    <property type="evidence" value="ECO:0007669"/>
    <property type="project" value="InterPro"/>
</dbReference>
<gene>
    <name evidence="1" type="primary">LOC114341227</name>
</gene>
<proteinExistence type="predicted"/>
<dbReference type="InterPro" id="IPR036397">
    <property type="entry name" value="RNaseH_sf"/>
</dbReference>
<dbReference type="AlphaFoldDB" id="A0A6P7GRD7"/>
<reference evidence="1" key="1">
    <citation type="submission" date="2025-08" db="UniProtKB">
        <authorList>
            <consortium name="RefSeq"/>
        </authorList>
    </citation>
    <scope>IDENTIFICATION</scope>
    <source>
        <tissue evidence="1">Whole insect</tissue>
    </source>
</reference>
<sequence length="167" mass="19151">MMSRFWDDGGLEGIIFSDEAHFHLNGYVNKHNARYWCPENPHELHQKQLHSRKVTVWCGMSASGIIGPYFFEDARGRTLTVNSARYTAMLRNWLRQELNNFPGYNPGNTWFQQDGATPHTANTSINALTEMFPCTLISQNGDIRFPLRSPDLAPLDFFLCGYFSRLG</sequence>
<dbReference type="PANTHER" id="PTHR47326:SF1">
    <property type="entry name" value="HTH PSQ-TYPE DOMAIN-CONTAINING PROTEIN"/>
    <property type="match status" value="1"/>
</dbReference>
<dbReference type="PANTHER" id="PTHR47326">
    <property type="entry name" value="TRANSPOSABLE ELEMENT TC3 TRANSPOSASE-LIKE PROTEIN"/>
    <property type="match status" value="1"/>
</dbReference>
<accession>A0A6P7GRD7</accession>
<dbReference type="InParanoid" id="A0A6P7GRD7"/>
<evidence type="ECO:0000313" key="1">
    <source>
        <dbReference type="RefSeq" id="XP_028147823.1"/>
    </source>
</evidence>